<evidence type="ECO:0000256" key="4">
    <source>
        <dbReference type="ARBA" id="ARBA00022605"/>
    </source>
</evidence>
<evidence type="ECO:0000313" key="11">
    <source>
        <dbReference type="Proteomes" id="UP000214880"/>
    </source>
</evidence>
<dbReference type="GO" id="GO:0000105">
    <property type="term" value="P:L-histidine biosynthetic process"/>
    <property type="evidence" value="ECO:0007669"/>
    <property type="project" value="UniProtKB-UniRule"/>
</dbReference>
<keyword evidence="6 8" id="KW-0368">Histidine biosynthesis</keyword>
<dbReference type="GO" id="GO:0005737">
    <property type="term" value="C:cytoplasm"/>
    <property type="evidence" value="ECO:0007669"/>
    <property type="project" value="TreeGrafter"/>
</dbReference>
<accession>A0A1G9LQQ7</accession>
<evidence type="ECO:0000259" key="9">
    <source>
        <dbReference type="Pfam" id="PF02811"/>
    </source>
</evidence>
<sequence>MIVDTHIHTRFSSDSKMHINQALQRSEELGIGITLTEHMDLAYPEPDAFTFDIHQYLTEYGPYRSHKVMLGVEIGMRLDCLTENRRLIAANPFDYVIGSIHVIENIDIYQEVFYRERSKQEVYQQYFAAMAECLSVYECIDTLGHIDYIARYARYSDPELYYSEFAAAIDKVLTLTAQHEKAIEINTRRLSSPAAVQALLPIYQRFYQLGGRLATIGSDAHNADDIGRDFRLAMQLAELSNLKPVYFSQRRPHYIK</sequence>
<keyword evidence="11" id="KW-1185">Reference proteome</keyword>
<evidence type="ECO:0000256" key="6">
    <source>
        <dbReference type="ARBA" id="ARBA00023102"/>
    </source>
</evidence>
<dbReference type="EC" id="3.1.3.15" evidence="3 8"/>
<dbReference type="OrthoDB" id="9775255at2"/>
<evidence type="ECO:0000256" key="3">
    <source>
        <dbReference type="ARBA" id="ARBA00013085"/>
    </source>
</evidence>
<feature type="domain" description="PHP" evidence="9">
    <location>
        <begin position="4"/>
        <end position="187"/>
    </location>
</feature>
<name>A0A1G9LQQ7_9FIRM</name>
<protein>
    <recommendedName>
        <fullName evidence="3 8">Histidinol-phosphatase</fullName>
        <shortName evidence="8">HolPase</shortName>
        <ecNumber evidence="3 8">3.1.3.15</ecNumber>
    </recommendedName>
</protein>
<dbReference type="PANTHER" id="PTHR21039">
    <property type="entry name" value="HISTIDINOL PHOSPHATASE-RELATED"/>
    <property type="match status" value="1"/>
</dbReference>
<dbReference type="InterPro" id="IPR016195">
    <property type="entry name" value="Pol/histidinol_Pase-like"/>
</dbReference>
<evidence type="ECO:0000256" key="5">
    <source>
        <dbReference type="ARBA" id="ARBA00022801"/>
    </source>
</evidence>
<dbReference type="Gene3D" id="3.20.20.140">
    <property type="entry name" value="Metal-dependent hydrolases"/>
    <property type="match status" value="1"/>
</dbReference>
<dbReference type="InterPro" id="IPR010140">
    <property type="entry name" value="Histidinol_P_phosphatase_HisJ"/>
</dbReference>
<dbReference type="InterPro" id="IPR004013">
    <property type="entry name" value="PHP_dom"/>
</dbReference>
<gene>
    <name evidence="10" type="ORF">SAMN04488502_101439</name>
</gene>
<proteinExistence type="inferred from homology"/>
<dbReference type="NCBIfam" id="NF004086">
    <property type="entry name" value="PRK05588.1"/>
    <property type="match status" value="1"/>
</dbReference>
<dbReference type="NCBIfam" id="TIGR01856">
    <property type="entry name" value="hisJ_fam"/>
    <property type="match status" value="1"/>
</dbReference>
<dbReference type="PANTHER" id="PTHR21039:SF0">
    <property type="entry name" value="HISTIDINOL-PHOSPHATASE"/>
    <property type="match status" value="1"/>
</dbReference>
<dbReference type="GO" id="GO:0004401">
    <property type="term" value="F:histidinol-phosphatase activity"/>
    <property type="evidence" value="ECO:0007669"/>
    <property type="project" value="UniProtKB-UniRule"/>
</dbReference>
<organism evidence="10 11">
    <name type="scientific">Dendrosporobacter quercicolus</name>
    <dbReference type="NCBI Taxonomy" id="146817"/>
    <lineage>
        <taxon>Bacteria</taxon>
        <taxon>Bacillati</taxon>
        <taxon>Bacillota</taxon>
        <taxon>Negativicutes</taxon>
        <taxon>Selenomonadales</taxon>
        <taxon>Sporomusaceae</taxon>
        <taxon>Dendrosporobacter</taxon>
    </lineage>
</organism>
<evidence type="ECO:0000313" key="10">
    <source>
        <dbReference type="EMBL" id="SDL64276.1"/>
    </source>
</evidence>
<dbReference type="RefSeq" id="WP_092069779.1">
    <property type="nucleotide sequence ID" value="NZ_FNHB01000001.1"/>
</dbReference>
<evidence type="ECO:0000256" key="2">
    <source>
        <dbReference type="ARBA" id="ARBA00009152"/>
    </source>
</evidence>
<dbReference type="Pfam" id="PF02811">
    <property type="entry name" value="PHP"/>
    <property type="match status" value="1"/>
</dbReference>
<dbReference type="SUPFAM" id="SSF89550">
    <property type="entry name" value="PHP domain-like"/>
    <property type="match status" value="1"/>
</dbReference>
<evidence type="ECO:0000256" key="7">
    <source>
        <dbReference type="ARBA" id="ARBA00049158"/>
    </source>
</evidence>
<dbReference type="UniPathway" id="UPA00031">
    <property type="reaction ID" value="UER00013"/>
</dbReference>
<comment type="similarity">
    <text evidence="2 8">Belongs to the PHP hydrolase family. HisK subfamily.</text>
</comment>
<dbReference type="STRING" id="146817.SAMN04488502_101439"/>
<evidence type="ECO:0000256" key="8">
    <source>
        <dbReference type="RuleBase" id="RU366003"/>
    </source>
</evidence>
<dbReference type="Proteomes" id="UP000214880">
    <property type="component" value="Unassembled WGS sequence"/>
</dbReference>
<comment type="catalytic activity">
    <reaction evidence="7 8">
        <text>L-histidinol phosphate + H2O = L-histidinol + phosphate</text>
        <dbReference type="Rhea" id="RHEA:14465"/>
        <dbReference type="ChEBI" id="CHEBI:15377"/>
        <dbReference type="ChEBI" id="CHEBI:43474"/>
        <dbReference type="ChEBI" id="CHEBI:57699"/>
        <dbReference type="ChEBI" id="CHEBI:57980"/>
        <dbReference type="EC" id="3.1.3.15"/>
    </reaction>
</comment>
<keyword evidence="4 8" id="KW-0028">Amino-acid biosynthesis</keyword>
<comment type="pathway">
    <text evidence="1 8">Amino-acid biosynthesis; L-histidine biosynthesis; L-histidine from 5-phospho-alpha-D-ribose 1-diphosphate: step 8/9.</text>
</comment>
<dbReference type="AlphaFoldDB" id="A0A1G9LQQ7"/>
<keyword evidence="5 8" id="KW-0378">Hydrolase</keyword>
<evidence type="ECO:0000256" key="1">
    <source>
        <dbReference type="ARBA" id="ARBA00004970"/>
    </source>
</evidence>
<reference evidence="10 11" key="1">
    <citation type="submission" date="2016-10" db="EMBL/GenBank/DDBJ databases">
        <authorList>
            <person name="de Groot N.N."/>
        </authorList>
    </citation>
    <scope>NUCLEOTIDE SEQUENCE [LARGE SCALE GENOMIC DNA]</scope>
    <source>
        <strain evidence="10 11">DSM 1736</strain>
    </source>
</reference>
<dbReference type="EMBL" id="FNHB01000001">
    <property type="protein sequence ID" value="SDL64276.1"/>
    <property type="molecule type" value="Genomic_DNA"/>
</dbReference>